<evidence type="ECO:0000259" key="4">
    <source>
        <dbReference type="PROSITE" id="PS01031"/>
    </source>
</evidence>
<dbReference type="PROSITE" id="PS01031">
    <property type="entry name" value="SHSP"/>
    <property type="match status" value="2"/>
</dbReference>
<dbReference type="Gene3D" id="2.60.40.790">
    <property type="match status" value="2"/>
</dbReference>
<keyword evidence="1" id="KW-0346">Stress response</keyword>
<comment type="caution">
    <text evidence="5">The sequence shown here is derived from an EMBL/GenBank/DDBJ whole genome shotgun (WGS) entry which is preliminary data.</text>
</comment>
<dbReference type="GO" id="GO:0042026">
    <property type="term" value="P:protein refolding"/>
    <property type="evidence" value="ECO:0007669"/>
    <property type="project" value="TreeGrafter"/>
</dbReference>
<dbReference type="PANTHER" id="PTHR45640:SF13">
    <property type="entry name" value="HEAT SHOCK PROTEIN 22-RELATED"/>
    <property type="match status" value="1"/>
</dbReference>
<evidence type="ECO:0000313" key="6">
    <source>
        <dbReference type="Proteomes" id="UP000198287"/>
    </source>
</evidence>
<dbReference type="Pfam" id="PF00011">
    <property type="entry name" value="HSP20"/>
    <property type="match status" value="2"/>
</dbReference>
<evidence type="ECO:0000256" key="1">
    <source>
        <dbReference type="ARBA" id="ARBA00023016"/>
    </source>
</evidence>
<protein>
    <submittedName>
        <fullName evidence="5">Protein lethal(2)essential for life</fullName>
    </submittedName>
</protein>
<dbReference type="Proteomes" id="UP000198287">
    <property type="component" value="Unassembled WGS sequence"/>
</dbReference>
<reference evidence="5 6" key="1">
    <citation type="submission" date="2015-12" db="EMBL/GenBank/DDBJ databases">
        <title>The genome of Folsomia candida.</title>
        <authorList>
            <person name="Faddeeva A."/>
            <person name="Derks M.F."/>
            <person name="Anvar Y."/>
            <person name="Smit S."/>
            <person name="Van Straalen N."/>
            <person name="Roelofs D."/>
        </authorList>
    </citation>
    <scope>NUCLEOTIDE SEQUENCE [LARGE SCALE GENOMIC DNA]</scope>
    <source>
        <strain evidence="5 6">VU population</strain>
        <tissue evidence="5">Whole body</tissue>
    </source>
</reference>
<name>A0A226DE74_FOLCA</name>
<evidence type="ECO:0000256" key="2">
    <source>
        <dbReference type="PROSITE-ProRule" id="PRU00285"/>
    </source>
</evidence>
<dbReference type="GO" id="GO:0005737">
    <property type="term" value="C:cytoplasm"/>
    <property type="evidence" value="ECO:0007669"/>
    <property type="project" value="TreeGrafter"/>
</dbReference>
<dbReference type="CDD" id="cd06526">
    <property type="entry name" value="metazoan_ACD"/>
    <property type="match status" value="2"/>
</dbReference>
<dbReference type="OrthoDB" id="5979594at2759"/>
<gene>
    <name evidence="5" type="ORF">Fcan01_21976</name>
</gene>
<dbReference type="InterPro" id="IPR008978">
    <property type="entry name" value="HSP20-like_chaperone"/>
</dbReference>
<accession>A0A226DE74</accession>
<feature type="domain" description="SHSP" evidence="4">
    <location>
        <begin position="154"/>
        <end position="278"/>
    </location>
</feature>
<evidence type="ECO:0000313" key="5">
    <source>
        <dbReference type="EMBL" id="OXA43278.1"/>
    </source>
</evidence>
<proteinExistence type="inferred from homology"/>
<dbReference type="EMBL" id="LNIX01000023">
    <property type="protein sequence ID" value="OXA43278.1"/>
    <property type="molecule type" value="Genomic_DNA"/>
</dbReference>
<dbReference type="AlphaFoldDB" id="A0A226DE74"/>
<dbReference type="GO" id="GO:0005634">
    <property type="term" value="C:nucleus"/>
    <property type="evidence" value="ECO:0007669"/>
    <property type="project" value="TreeGrafter"/>
</dbReference>
<dbReference type="GO" id="GO:0051082">
    <property type="term" value="F:unfolded protein binding"/>
    <property type="evidence" value="ECO:0007669"/>
    <property type="project" value="TreeGrafter"/>
</dbReference>
<dbReference type="InterPro" id="IPR002068">
    <property type="entry name" value="A-crystallin/Hsp20_dom"/>
</dbReference>
<feature type="domain" description="SHSP" evidence="4">
    <location>
        <begin position="31"/>
        <end position="143"/>
    </location>
</feature>
<dbReference type="SUPFAM" id="SSF49764">
    <property type="entry name" value="HSP20-like chaperones"/>
    <property type="match status" value="2"/>
</dbReference>
<dbReference type="GO" id="GO:0009408">
    <property type="term" value="P:response to heat"/>
    <property type="evidence" value="ECO:0007669"/>
    <property type="project" value="TreeGrafter"/>
</dbReference>
<sequence>MSRNYSLSHVHYPQNVESYEPVYPRRSIPPASRILPAEEIGIANITRFKDRFNVKLDVHLFRPSDISVKTLDDYVIVEGNHSSDGEDVTRSFQRRIKLPGDALVDHLTSDIGCDGYLVINVPLAPKKAEGDEQDGKFYKVTHALGSFLHLPNWSQSFQVGQETSGVAVTKDKFTVSLGIGNYQPEQICVKTVDDVVIIEGSAEEEISPTESGGGSRSGSLVKATFTRKYALPLNADRDGVRCEYRQRQDGTESTLKVIIPRISAGDSQAVQEHKINVV</sequence>
<dbReference type="InterPro" id="IPR001436">
    <property type="entry name" value="Alpha-crystallin/sHSP_animal"/>
</dbReference>
<organism evidence="5 6">
    <name type="scientific">Folsomia candida</name>
    <name type="common">Springtail</name>
    <dbReference type="NCBI Taxonomy" id="158441"/>
    <lineage>
        <taxon>Eukaryota</taxon>
        <taxon>Metazoa</taxon>
        <taxon>Ecdysozoa</taxon>
        <taxon>Arthropoda</taxon>
        <taxon>Hexapoda</taxon>
        <taxon>Collembola</taxon>
        <taxon>Entomobryomorpha</taxon>
        <taxon>Isotomoidea</taxon>
        <taxon>Isotomidae</taxon>
        <taxon>Proisotominae</taxon>
        <taxon>Folsomia</taxon>
    </lineage>
</organism>
<keyword evidence="6" id="KW-1185">Reference proteome</keyword>
<evidence type="ECO:0000256" key="3">
    <source>
        <dbReference type="RuleBase" id="RU003616"/>
    </source>
</evidence>
<dbReference type="PANTHER" id="PTHR45640">
    <property type="entry name" value="HEAT SHOCK PROTEIN HSP-12.2-RELATED"/>
    <property type="match status" value="1"/>
</dbReference>
<comment type="similarity">
    <text evidence="2 3">Belongs to the small heat shock protein (HSP20) family.</text>
</comment>